<sequence>MADVLTSIYEAFKANQVIWLHCENRIKYYDYPETGSITQPYIVIDPLDAPMQSDFADQEWLTYTYLIQIDIQSKKRLHTSEIAYEVDKVMDGLGFRQYTGGADQFDSDTGIFRIAHTYRGTLYRQEIIKGEK</sequence>
<dbReference type="AlphaFoldDB" id="A0AAE9XKH0"/>
<evidence type="ECO:0000313" key="1">
    <source>
        <dbReference type="EMBL" id="WCG37056.1"/>
    </source>
</evidence>
<dbReference type="RefSeq" id="WP_271735323.1">
    <property type="nucleotide sequence ID" value="NZ_CP116590.1"/>
</dbReference>
<evidence type="ECO:0008006" key="3">
    <source>
        <dbReference type="Google" id="ProtNLM"/>
    </source>
</evidence>
<proteinExistence type="predicted"/>
<dbReference type="EMBL" id="CP116590">
    <property type="protein sequence ID" value="WCG37056.1"/>
    <property type="molecule type" value="Genomic_DNA"/>
</dbReference>
<organism evidence="1 2">
    <name type="scientific">Aerococcus urinaeequi</name>
    <dbReference type="NCBI Taxonomy" id="51665"/>
    <lineage>
        <taxon>Bacteria</taxon>
        <taxon>Bacillati</taxon>
        <taxon>Bacillota</taxon>
        <taxon>Bacilli</taxon>
        <taxon>Lactobacillales</taxon>
        <taxon>Aerococcaceae</taxon>
        <taxon>Aerococcus</taxon>
    </lineage>
</organism>
<accession>A0AAE9XKH0</accession>
<dbReference type="Proteomes" id="UP001179483">
    <property type="component" value="Chromosome"/>
</dbReference>
<evidence type="ECO:0000313" key="2">
    <source>
        <dbReference type="Proteomes" id="UP001179483"/>
    </source>
</evidence>
<gene>
    <name evidence="1" type="ORF">PML80_05890</name>
</gene>
<name>A0AAE9XKH0_9LACT</name>
<reference evidence="1" key="1">
    <citation type="submission" date="2023-01" db="EMBL/GenBank/DDBJ databases">
        <title>Oxazolidinone resistance genes in florfenicol resistant enterococci from beef cattle and veal calves at slaughter.</title>
        <authorList>
            <person name="Biggel M."/>
        </authorList>
    </citation>
    <scope>NUCLEOTIDE SEQUENCE</scope>
    <source>
        <strain evidence="1">K79-1</strain>
    </source>
</reference>
<protein>
    <recommendedName>
        <fullName evidence="3">DUF3168 domain-containing protein</fullName>
    </recommendedName>
</protein>